<feature type="transmembrane region" description="Helical" evidence="8">
    <location>
        <begin position="424"/>
        <end position="447"/>
    </location>
</feature>
<dbReference type="Proteomes" id="UP000037392">
    <property type="component" value="Unassembled WGS sequence"/>
</dbReference>
<feature type="domain" description="ABC transmembrane type-1" evidence="9">
    <location>
        <begin position="67"/>
        <end position="272"/>
    </location>
</feature>
<protein>
    <recommendedName>
        <fullName evidence="9">ABC transmembrane type-1 domain-containing protein</fullName>
    </recommendedName>
</protein>
<evidence type="ECO:0000259" key="9">
    <source>
        <dbReference type="PROSITE" id="PS50928"/>
    </source>
</evidence>
<evidence type="ECO:0000256" key="1">
    <source>
        <dbReference type="ARBA" id="ARBA00004429"/>
    </source>
</evidence>
<feature type="domain" description="ABC transmembrane type-1" evidence="9">
    <location>
        <begin position="353"/>
        <end position="543"/>
    </location>
</feature>
<feature type="transmembrane region" description="Helical" evidence="8">
    <location>
        <begin position="357"/>
        <end position="379"/>
    </location>
</feature>
<evidence type="ECO:0000256" key="8">
    <source>
        <dbReference type="RuleBase" id="RU363032"/>
    </source>
</evidence>
<feature type="transmembrane region" description="Helical" evidence="8">
    <location>
        <begin position="105"/>
        <end position="125"/>
    </location>
</feature>
<name>A0A0J9BJ99_9FIRM</name>
<evidence type="ECO:0000256" key="2">
    <source>
        <dbReference type="ARBA" id="ARBA00022448"/>
    </source>
</evidence>
<dbReference type="GO" id="GO:0055085">
    <property type="term" value="P:transmembrane transport"/>
    <property type="evidence" value="ECO:0007669"/>
    <property type="project" value="InterPro"/>
</dbReference>
<keyword evidence="7 8" id="KW-0472">Membrane</keyword>
<organism evidence="10 11">
    <name type="scientific">[Clostridium] citroniae WAL-19142</name>
    <dbReference type="NCBI Taxonomy" id="742734"/>
    <lineage>
        <taxon>Bacteria</taxon>
        <taxon>Bacillati</taxon>
        <taxon>Bacillota</taxon>
        <taxon>Clostridia</taxon>
        <taxon>Lachnospirales</taxon>
        <taxon>Lachnospiraceae</taxon>
        <taxon>Enterocloster</taxon>
    </lineage>
</organism>
<dbReference type="PANTHER" id="PTHR43357:SF3">
    <property type="entry name" value="FE(3+)-TRANSPORT SYSTEM PERMEASE PROTEIN FBPB 2"/>
    <property type="match status" value="1"/>
</dbReference>
<feature type="transmembrane region" description="Helical" evidence="8">
    <location>
        <begin position="297"/>
        <end position="318"/>
    </location>
</feature>
<feature type="transmembrane region" description="Helical" evidence="8">
    <location>
        <begin position="71"/>
        <end position="93"/>
    </location>
</feature>
<dbReference type="AlphaFoldDB" id="A0A0J9BJ99"/>
<keyword evidence="6 8" id="KW-1133">Transmembrane helix</keyword>
<sequence length="554" mass="61087">MIQKFKSRYRWDFWKSVTVVILLVFILFLIYPLFSLFISGFKDPASGQWSLSNFQKFFGKRYYFGALKNSFKLTVCVTAFTVLIGTPLAYFMTTCKIRGKGLVEILIIISMMSPAFIGAYSWILLCGRSGWVTKFVESHFGIRTPSIYGFGGMLLVFTLKLYPFIYMYVSGALKKIDVSLSEAAESLGCNGVKKVATIIVPLIMPTVFAGALLVFMNSLADFGTPMLIGEGYQTMPSLIYNEFVSETGGEANFAAAMAAIMVLVTAVMFTAQKYFVNKKSFTMSSLRPIKAKQVTGIKNVLIHGFVYTVVGLAILPQLTVIYTSFLNTKRAVFLEGYSLVSYRMIFSNLGKAVRNTYVFGLAAIIVIVLLGIFIAYLSIRRKNVFTSMIDTLTMFPYIIPGSVLGITLLLAFNHKPLLLSGTPYIIIIAFIVRRLPYTLRSSAAILYQISPSMEEASISLGASPVKTFFKVTVVMMMPGVLSGAILSWITVINELGASIILFTGKTLTMSVAIYQEVIRASYGTAAALATILTMTTIISLLIFFKLSGGRDVSL</sequence>
<dbReference type="SUPFAM" id="SSF161098">
    <property type="entry name" value="MetI-like"/>
    <property type="match status" value="2"/>
</dbReference>
<reference evidence="10 11" key="1">
    <citation type="submission" date="2011-04" db="EMBL/GenBank/DDBJ databases">
        <title>The Genome Sequence of Clostridium citroniae WAL-19142.</title>
        <authorList>
            <consortium name="The Broad Institute Genome Sequencing Platform"/>
            <person name="Earl A."/>
            <person name="Ward D."/>
            <person name="Feldgarden M."/>
            <person name="Gevers D."/>
            <person name="Warren Y.A."/>
            <person name="Tyrrell K.L."/>
            <person name="Citron D.M."/>
            <person name="Goldstein E.J."/>
            <person name="Daigneault M."/>
            <person name="Allen-Vercoe E."/>
            <person name="Young S.K."/>
            <person name="Zeng Q."/>
            <person name="Gargeya S."/>
            <person name="Fitzgerald M."/>
            <person name="Haas B."/>
            <person name="Abouelleil A."/>
            <person name="Alvarado L."/>
            <person name="Arachchi H.M."/>
            <person name="Berlin A."/>
            <person name="Brown A."/>
            <person name="Chapman S.B."/>
            <person name="Chen Z."/>
            <person name="Dunbar C."/>
            <person name="Freedman E."/>
            <person name="Gearin G."/>
            <person name="Gellesch M."/>
            <person name="Goldberg J."/>
            <person name="Griggs A."/>
            <person name="Gujja S."/>
            <person name="Heilman E.R."/>
            <person name="Heiman D."/>
            <person name="Howarth C."/>
            <person name="Larson L."/>
            <person name="Lui A."/>
            <person name="MacDonald P.J."/>
            <person name="Mehta T."/>
            <person name="Montmayeur A."/>
            <person name="Murphy C."/>
            <person name="Neiman D."/>
            <person name="Pearson M."/>
            <person name="Priest M."/>
            <person name="Roberts A."/>
            <person name="Saif S."/>
            <person name="Shea T."/>
            <person name="Shenoy N."/>
            <person name="Sisk P."/>
            <person name="Stolte C."/>
            <person name="Sykes S."/>
            <person name="White J."/>
            <person name="Yandava C."/>
            <person name="Wortman J."/>
            <person name="Nusbaum C."/>
            <person name="Birren B."/>
        </authorList>
    </citation>
    <scope>NUCLEOTIDE SEQUENCE [LARGE SCALE GENOMIC DNA]</scope>
    <source>
        <strain evidence="10 11">WAL-19142</strain>
    </source>
</reference>
<dbReference type="OrthoDB" id="57323at2"/>
<evidence type="ECO:0000256" key="6">
    <source>
        <dbReference type="ARBA" id="ARBA00022989"/>
    </source>
</evidence>
<feature type="transmembrane region" description="Helical" evidence="8">
    <location>
        <begin position="253"/>
        <end position="276"/>
    </location>
</feature>
<dbReference type="GO" id="GO:0005886">
    <property type="term" value="C:plasma membrane"/>
    <property type="evidence" value="ECO:0007669"/>
    <property type="project" value="UniProtKB-SubCell"/>
</dbReference>
<evidence type="ECO:0000256" key="7">
    <source>
        <dbReference type="ARBA" id="ARBA00023136"/>
    </source>
</evidence>
<comment type="similarity">
    <text evidence="8">Belongs to the binding-protein-dependent transport system permease family.</text>
</comment>
<feature type="transmembrane region" description="Helical" evidence="8">
    <location>
        <begin position="195"/>
        <end position="216"/>
    </location>
</feature>
<proteinExistence type="inferred from homology"/>
<evidence type="ECO:0000313" key="11">
    <source>
        <dbReference type="Proteomes" id="UP000037392"/>
    </source>
</evidence>
<dbReference type="PROSITE" id="PS50928">
    <property type="entry name" value="ABC_TM1"/>
    <property type="match status" value="2"/>
</dbReference>
<comment type="caution">
    <text evidence="10">The sequence shown here is derived from an EMBL/GenBank/DDBJ whole genome shotgun (WGS) entry which is preliminary data.</text>
</comment>
<evidence type="ECO:0000256" key="4">
    <source>
        <dbReference type="ARBA" id="ARBA00022519"/>
    </source>
</evidence>
<gene>
    <name evidence="10" type="ORF">HMPREF9470_05180</name>
</gene>
<dbReference type="Pfam" id="PF00528">
    <property type="entry name" value="BPD_transp_1"/>
    <property type="match status" value="2"/>
</dbReference>
<dbReference type="GeneID" id="93164966"/>
<keyword evidence="2 8" id="KW-0813">Transport</keyword>
<evidence type="ECO:0000256" key="5">
    <source>
        <dbReference type="ARBA" id="ARBA00022692"/>
    </source>
</evidence>
<accession>A0A0J9BJ99</accession>
<feature type="transmembrane region" description="Helical" evidence="8">
    <location>
        <begin position="145"/>
        <end position="169"/>
    </location>
</feature>
<dbReference type="PATRIC" id="fig|742734.4.peg.5541"/>
<dbReference type="EMBL" id="ADLK01000047">
    <property type="protein sequence ID" value="KMW13008.1"/>
    <property type="molecule type" value="Genomic_DNA"/>
</dbReference>
<feature type="transmembrane region" description="Helical" evidence="8">
    <location>
        <begin position="12"/>
        <end position="34"/>
    </location>
</feature>
<dbReference type="CDD" id="cd06261">
    <property type="entry name" value="TM_PBP2"/>
    <property type="match status" value="2"/>
</dbReference>
<dbReference type="InterPro" id="IPR000515">
    <property type="entry name" value="MetI-like"/>
</dbReference>
<feature type="transmembrane region" description="Helical" evidence="8">
    <location>
        <begin position="526"/>
        <end position="544"/>
    </location>
</feature>
<keyword evidence="5 8" id="KW-0812">Transmembrane</keyword>
<dbReference type="PANTHER" id="PTHR43357">
    <property type="entry name" value="INNER MEMBRANE ABC TRANSPORTER PERMEASE PROTEIN YDCV"/>
    <property type="match status" value="1"/>
</dbReference>
<feature type="transmembrane region" description="Helical" evidence="8">
    <location>
        <begin position="391"/>
        <end position="412"/>
    </location>
</feature>
<evidence type="ECO:0000256" key="3">
    <source>
        <dbReference type="ARBA" id="ARBA00022475"/>
    </source>
</evidence>
<dbReference type="Gene3D" id="1.10.3720.10">
    <property type="entry name" value="MetI-like"/>
    <property type="match status" value="2"/>
</dbReference>
<comment type="subcellular location">
    <subcellularLocation>
        <location evidence="1">Cell inner membrane</location>
        <topology evidence="1">Multi-pass membrane protein</topology>
    </subcellularLocation>
    <subcellularLocation>
        <location evidence="8">Cell membrane</location>
        <topology evidence="8">Multi-pass membrane protein</topology>
    </subcellularLocation>
</comment>
<dbReference type="InterPro" id="IPR035906">
    <property type="entry name" value="MetI-like_sf"/>
</dbReference>
<keyword evidence="4" id="KW-0997">Cell inner membrane</keyword>
<evidence type="ECO:0000313" key="10">
    <source>
        <dbReference type="EMBL" id="KMW13008.1"/>
    </source>
</evidence>
<keyword evidence="3" id="KW-1003">Cell membrane</keyword>
<dbReference type="RefSeq" id="WP_045091673.1">
    <property type="nucleotide sequence ID" value="NZ_KQ235885.1"/>
</dbReference>